<dbReference type="InterPro" id="IPR008897">
    <property type="entry name" value="Rep_fungi"/>
</dbReference>
<keyword evidence="1" id="KW-0614">Plasmid</keyword>
<geneLocation type="plasmid" evidence="1">
    <name>pTD1</name>
</geneLocation>
<gene>
    <name evidence="1" type="primary">B</name>
</gene>
<dbReference type="AlphaFoldDB" id="O43094"/>
<dbReference type="EMBL" id="Y11042">
    <property type="protein sequence ID" value="CAA71932.1"/>
    <property type="molecule type" value="Genomic_DNA"/>
</dbReference>
<protein>
    <submittedName>
        <fullName evidence="1">B protein</fullName>
    </submittedName>
</protein>
<accession>O43094</accession>
<reference evidence="1" key="1">
    <citation type="journal article" date="1997" name="Plasmid">
        <title>A circular plasmid from the yeast Torulaspora delbrueckii.</title>
        <authorList>
            <person name="Blaisonneau J."/>
            <person name="Sor F."/>
            <person name="Cheret G."/>
            <person name="Yarrow D."/>
            <person name="Fukuhara H."/>
        </authorList>
    </citation>
    <scope>NUCLEOTIDE SEQUENCE</scope>
    <source>
        <strain evidence="1">CBS 1090</strain>
        <plasmid evidence="1">pTD1</plasmid>
    </source>
</reference>
<name>O43094_TORDE</name>
<organism evidence="1">
    <name type="scientific">Torulaspora delbrueckii</name>
    <name type="common">Yeast</name>
    <name type="synonym">Candida colliculosa</name>
    <dbReference type="NCBI Taxonomy" id="4950"/>
    <lineage>
        <taxon>Eukaryota</taxon>
        <taxon>Fungi</taxon>
        <taxon>Dikarya</taxon>
        <taxon>Ascomycota</taxon>
        <taxon>Saccharomycotina</taxon>
        <taxon>Saccharomycetes</taxon>
        <taxon>Saccharomycetales</taxon>
        <taxon>Saccharomycetaceae</taxon>
        <taxon>Torulaspora</taxon>
    </lineage>
</organism>
<evidence type="ECO:0000313" key="1">
    <source>
        <dbReference type="EMBL" id="CAA71932.1"/>
    </source>
</evidence>
<sequence length="397" mass="46054">MTDNLHLLPPLGLNRTTPSWADPVVQDAIETPPINKEVRAYLSECFFLLPHRVIYCPEHQCVVGMRGYMNVPDPYAEYPMLAIYFAKYRLRKYPFDILRNDITWPEPYVVLNTIMRRLRTHRFLKGNADAASIPDDIRKVIAPNLDIPSGMEGELLEVPYSERKLGANRVMKVFEGQDARLEMERFFDELLGSSHSELYPDSSVIRVVSDYPLRSQADVIVFSEYLRKLWYIEKILVLMNMVPDSVRDRPDLEDPSIVWDLLEDLQRQPVYEPSQNERMTQVAALLKLWPDALEEFQQQRKDCRTFIYSKIRAWLPKKNKVKIYRGTSVLEDGSVKVSLNFTEYSYIKSAYISFRPVSSREAPHHPEKVLATFECRHVTREGSESHEEDAGDAGSSE</sequence>
<dbReference type="GO" id="GO:0030541">
    <property type="term" value="P:plasmid partitioning"/>
    <property type="evidence" value="ECO:0007669"/>
    <property type="project" value="InterPro"/>
</dbReference>
<proteinExistence type="predicted"/>
<dbReference type="Pfam" id="PF05797">
    <property type="entry name" value="Rep_4"/>
    <property type="match status" value="1"/>
</dbReference>